<sequence length="145" mass="15669">MIDIDRTAPVVVRHEIVVAAPPETVWNLHTAVDAWPAWNTGIDEAALNGPLREGATFTWLTHGLDITSTVRALEPGHRVLWGGPAHGIEGEHVWTFLPEGDGTRVVTEESWAGPPVEADPEGTRAALDASLTAWLNDLKTAAETR</sequence>
<reference evidence="1 2" key="1">
    <citation type="submission" date="2020-08" db="EMBL/GenBank/DDBJ databases">
        <title>Genomic Encyclopedia of Type Strains, Phase IV (KMG-IV): sequencing the most valuable type-strain genomes for metagenomic binning, comparative biology and taxonomic classification.</title>
        <authorList>
            <person name="Goeker M."/>
        </authorList>
    </citation>
    <scope>NUCLEOTIDE SEQUENCE [LARGE SCALE GENOMIC DNA]</scope>
    <source>
        <strain evidence="1 2">DSM 44197</strain>
    </source>
</reference>
<comment type="caution">
    <text evidence="1">The sequence shown here is derived from an EMBL/GenBank/DDBJ whole genome shotgun (WGS) entry which is preliminary data.</text>
</comment>
<dbReference type="RefSeq" id="WP_182841230.1">
    <property type="nucleotide sequence ID" value="NZ_BAAALP010000015.1"/>
</dbReference>
<dbReference type="Pfam" id="PF10604">
    <property type="entry name" value="Polyketide_cyc2"/>
    <property type="match status" value="1"/>
</dbReference>
<dbReference type="SUPFAM" id="SSF55961">
    <property type="entry name" value="Bet v1-like"/>
    <property type="match status" value="1"/>
</dbReference>
<dbReference type="InterPro" id="IPR023393">
    <property type="entry name" value="START-like_dom_sf"/>
</dbReference>
<protein>
    <submittedName>
        <fullName evidence="1">Uncharacterized protein YndB with AHSA1/START domain</fullName>
    </submittedName>
</protein>
<name>A0A7W3LI46_ACTNM</name>
<evidence type="ECO:0000313" key="1">
    <source>
        <dbReference type="EMBL" id="MBA8948618.1"/>
    </source>
</evidence>
<evidence type="ECO:0000313" key="2">
    <source>
        <dbReference type="Proteomes" id="UP000572680"/>
    </source>
</evidence>
<keyword evidence="2" id="KW-1185">Reference proteome</keyword>
<organism evidence="1 2">
    <name type="scientific">Actinomadura namibiensis</name>
    <dbReference type="NCBI Taxonomy" id="182080"/>
    <lineage>
        <taxon>Bacteria</taxon>
        <taxon>Bacillati</taxon>
        <taxon>Actinomycetota</taxon>
        <taxon>Actinomycetes</taxon>
        <taxon>Streptosporangiales</taxon>
        <taxon>Thermomonosporaceae</taxon>
        <taxon>Actinomadura</taxon>
    </lineage>
</organism>
<dbReference type="AlphaFoldDB" id="A0A7W3LI46"/>
<dbReference type="EMBL" id="JACJIA010000001">
    <property type="protein sequence ID" value="MBA8948618.1"/>
    <property type="molecule type" value="Genomic_DNA"/>
</dbReference>
<dbReference type="Gene3D" id="3.30.530.20">
    <property type="match status" value="1"/>
</dbReference>
<proteinExistence type="predicted"/>
<dbReference type="Proteomes" id="UP000572680">
    <property type="component" value="Unassembled WGS sequence"/>
</dbReference>
<gene>
    <name evidence="1" type="ORF">HNR61_000216</name>
</gene>
<accession>A0A7W3LI46</accession>
<dbReference type="InterPro" id="IPR019587">
    <property type="entry name" value="Polyketide_cyclase/dehydratase"/>
</dbReference>